<comment type="caution">
    <text evidence="2">The sequence shown here is derived from an EMBL/GenBank/DDBJ whole genome shotgun (WGS) entry which is preliminary data.</text>
</comment>
<sequence>MIASRFLATAFLGLGLALGAHAADTSAFSVLQQDSSGKPLVFQSTNALKKGDVIKVNAFNAQPVLVLQMAMCDSDCTHPRLVKTVPLTAYYAGQASSSDQFVLPEDGHVSFWVQRLGDLPSEPINTPNGAWSVQYVDPFLRFASQTPYMSAEPMAANSLTLDDNTLRARFFHRTFVTVSLADTGH</sequence>
<dbReference type="Proteomes" id="UP001620409">
    <property type="component" value="Unassembled WGS sequence"/>
</dbReference>
<keyword evidence="3" id="KW-1185">Reference proteome</keyword>
<gene>
    <name evidence="2" type="ORF">ISP18_09435</name>
</gene>
<protein>
    <submittedName>
        <fullName evidence="2">Uncharacterized protein</fullName>
    </submittedName>
</protein>
<feature type="signal peptide" evidence="1">
    <location>
        <begin position="1"/>
        <end position="22"/>
    </location>
</feature>
<evidence type="ECO:0000313" key="2">
    <source>
        <dbReference type="EMBL" id="MFK2854810.1"/>
    </source>
</evidence>
<reference evidence="2 3" key="1">
    <citation type="submission" date="2020-10" db="EMBL/GenBank/DDBJ databases">
        <title>Phylogeny of dyella-like bacteria.</title>
        <authorList>
            <person name="Fu J."/>
        </authorList>
    </citation>
    <scope>NUCLEOTIDE SEQUENCE [LARGE SCALE GENOMIC DNA]</scope>
    <source>
        <strain evidence="2 3">DHG40</strain>
    </source>
</reference>
<accession>A0ABW8II05</accession>
<proteinExistence type="predicted"/>
<name>A0ABW8II05_9GAMM</name>
<dbReference type="RefSeq" id="WP_380009998.1">
    <property type="nucleotide sequence ID" value="NZ_JADIKI010000022.1"/>
</dbReference>
<keyword evidence="1" id="KW-0732">Signal</keyword>
<dbReference type="EMBL" id="JADIKI010000022">
    <property type="protein sequence ID" value="MFK2854810.1"/>
    <property type="molecule type" value="Genomic_DNA"/>
</dbReference>
<feature type="chain" id="PRO_5046638292" evidence="1">
    <location>
        <begin position="23"/>
        <end position="185"/>
    </location>
</feature>
<evidence type="ECO:0000256" key="1">
    <source>
        <dbReference type="SAM" id="SignalP"/>
    </source>
</evidence>
<evidence type="ECO:0000313" key="3">
    <source>
        <dbReference type="Proteomes" id="UP001620409"/>
    </source>
</evidence>
<organism evidence="2 3">
    <name type="scientific">Dyella humi</name>
    <dbReference type="NCBI Taxonomy" id="1770547"/>
    <lineage>
        <taxon>Bacteria</taxon>
        <taxon>Pseudomonadati</taxon>
        <taxon>Pseudomonadota</taxon>
        <taxon>Gammaproteobacteria</taxon>
        <taxon>Lysobacterales</taxon>
        <taxon>Rhodanobacteraceae</taxon>
        <taxon>Dyella</taxon>
    </lineage>
</organism>